<dbReference type="InterPro" id="IPR016181">
    <property type="entry name" value="Acyl_CoA_acyltransferase"/>
</dbReference>
<dbReference type="Proteomes" id="UP000618460">
    <property type="component" value="Unassembled WGS sequence"/>
</dbReference>
<reference evidence="2" key="2">
    <citation type="submission" date="2020-09" db="EMBL/GenBank/DDBJ databases">
        <authorList>
            <person name="Sun Q."/>
            <person name="Zhou Y."/>
        </authorList>
    </citation>
    <scope>NUCLEOTIDE SEQUENCE</scope>
    <source>
        <strain evidence="2">CGMCC 1.6333</strain>
    </source>
</reference>
<dbReference type="Gene3D" id="3.40.630.30">
    <property type="match status" value="1"/>
</dbReference>
<dbReference type="GO" id="GO:0016747">
    <property type="term" value="F:acyltransferase activity, transferring groups other than amino-acyl groups"/>
    <property type="evidence" value="ECO:0007669"/>
    <property type="project" value="InterPro"/>
</dbReference>
<evidence type="ECO:0000313" key="3">
    <source>
        <dbReference type="Proteomes" id="UP000618460"/>
    </source>
</evidence>
<name>A0A917TM49_9BACI</name>
<dbReference type="InterPro" id="IPR000182">
    <property type="entry name" value="GNAT_dom"/>
</dbReference>
<accession>A0A917TM49</accession>
<dbReference type="AlphaFoldDB" id="A0A917TM49"/>
<reference evidence="2" key="1">
    <citation type="journal article" date="2014" name="Int. J. Syst. Evol. Microbiol.">
        <title>Complete genome sequence of Corynebacterium casei LMG S-19264T (=DSM 44701T), isolated from a smear-ripened cheese.</title>
        <authorList>
            <consortium name="US DOE Joint Genome Institute (JGI-PGF)"/>
            <person name="Walter F."/>
            <person name="Albersmeier A."/>
            <person name="Kalinowski J."/>
            <person name="Ruckert C."/>
        </authorList>
    </citation>
    <scope>NUCLEOTIDE SEQUENCE</scope>
    <source>
        <strain evidence="2">CGMCC 1.6333</strain>
    </source>
</reference>
<dbReference type="PROSITE" id="PS51186">
    <property type="entry name" value="GNAT"/>
    <property type="match status" value="1"/>
</dbReference>
<organism evidence="2 3">
    <name type="scientific">Paraliobacillus quinghaiensis</name>
    <dbReference type="NCBI Taxonomy" id="470815"/>
    <lineage>
        <taxon>Bacteria</taxon>
        <taxon>Bacillati</taxon>
        <taxon>Bacillota</taxon>
        <taxon>Bacilli</taxon>
        <taxon>Bacillales</taxon>
        <taxon>Bacillaceae</taxon>
        <taxon>Paraliobacillus</taxon>
    </lineage>
</organism>
<gene>
    <name evidence="2" type="ORF">GCM10011351_13060</name>
</gene>
<dbReference type="EMBL" id="BMLG01000004">
    <property type="protein sequence ID" value="GGM28485.1"/>
    <property type="molecule type" value="Genomic_DNA"/>
</dbReference>
<dbReference type="GO" id="GO:0051260">
    <property type="term" value="P:protein homooligomerization"/>
    <property type="evidence" value="ECO:0007669"/>
    <property type="project" value="InterPro"/>
</dbReference>
<protein>
    <recommendedName>
        <fullName evidence="1">N-acetyltransferase domain-containing protein</fullName>
    </recommendedName>
</protein>
<dbReference type="SUPFAM" id="SSF55729">
    <property type="entry name" value="Acyl-CoA N-acyltransferases (Nat)"/>
    <property type="match status" value="1"/>
</dbReference>
<comment type="caution">
    <text evidence="2">The sequence shown here is derived from an EMBL/GenBank/DDBJ whole genome shotgun (WGS) entry which is preliminary data.</text>
</comment>
<feature type="domain" description="N-acetyltransferase" evidence="1">
    <location>
        <begin position="14"/>
        <end position="160"/>
    </location>
</feature>
<keyword evidence="3" id="KW-1185">Reference proteome</keyword>
<dbReference type="Pfam" id="PF00583">
    <property type="entry name" value="Acetyltransf_1"/>
    <property type="match status" value="1"/>
</dbReference>
<evidence type="ECO:0000259" key="1">
    <source>
        <dbReference type="PROSITE" id="PS51186"/>
    </source>
</evidence>
<sequence length="160" mass="19281">MNLGIAIINVYYLVKIYSARAKKEYFKILSIERDSEYFSHFLNFYREGIKKFVDPAKLKENTYEVSFYILRNMVPAGVFLGSKYDENTLKVELDFVIPEYRDFKIGSFIYEESKDYFLDRGYNRLISYSTNDEHIEYLRKMGFEQKEDNGNKYFEKLMKK</sequence>
<proteinExistence type="predicted"/>
<evidence type="ECO:0000313" key="2">
    <source>
        <dbReference type="EMBL" id="GGM28485.1"/>
    </source>
</evidence>